<name>A0A6L2J761_TANCI</name>
<comment type="caution">
    <text evidence="1">The sequence shown here is derived from an EMBL/GenBank/DDBJ whole genome shotgun (WGS) entry which is preliminary data.</text>
</comment>
<dbReference type="EMBL" id="BKCJ010000399">
    <property type="protein sequence ID" value="GEU32848.1"/>
    <property type="molecule type" value="Genomic_DNA"/>
</dbReference>
<protein>
    <submittedName>
        <fullName evidence="1">Uncharacterized protein</fullName>
    </submittedName>
</protein>
<sequence>MHLNGDGEDDRWVFEFDAWVDFWVDDSVGTGLVILLLPFSRDGEDDRWVFEFDAWVDFWVYDSGLDLTFLVRFCKTSDGEDDGWVFEFDAWVDKNVDASGLDLTFWVRFCKTSDGEDDRWVFEFDAWVDFWVDDSGLDLTFWVSAIQNRNEKIDCAPPTIKDLVYSFMESIEEVQLKESDFEDQIELFSGLLAPLPEDLKQQLCSYMTRNTRHHCYYFSEDTSSSPIIEG</sequence>
<proteinExistence type="predicted"/>
<reference evidence="1" key="1">
    <citation type="journal article" date="2019" name="Sci. Rep.">
        <title>Draft genome of Tanacetum cinerariifolium, the natural source of mosquito coil.</title>
        <authorList>
            <person name="Yamashiro T."/>
            <person name="Shiraishi A."/>
            <person name="Satake H."/>
            <person name="Nakayama K."/>
        </authorList>
    </citation>
    <scope>NUCLEOTIDE SEQUENCE</scope>
</reference>
<dbReference type="AlphaFoldDB" id="A0A6L2J761"/>
<evidence type="ECO:0000313" key="1">
    <source>
        <dbReference type="EMBL" id="GEU32848.1"/>
    </source>
</evidence>
<organism evidence="1">
    <name type="scientific">Tanacetum cinerariifolium</name>
    <name type="common">Dalmatian daisy</name>
    <name type="synonym">Chrysanthemum cinerariifolium</name>
    <dbReference type="NCBI Taxonomy" id="118510"/>
    <lineage>
        <taxon>Eukaryota</taxon>
        <taxon>Viridiplantae</taxon>
        <taxon>Streptophyta</taxon>
        <taxon>Embryophyta</taxon>
        <taxon>Tracheophyta</taxon>
        <taxon>Spermatophyta</taxon>
        <taxon>Magnoliopsida</taxon>
        <taxon>eudicotyledons</taxon>
        <taxon>Gunneridae</taxon>
        <taxon>Pentapetalae</taxon>
        <taxon>asterids</taxon>
        <taxon>campanulids</taxon>
        <taxon>Asterales</taxon>
        <taxon>Asteraceae</taxon>
        <taxon>Asteroideae</taxon>
        <taxon>Anthemideae</taxon>
        <taxon>Anthemidinae</taxon>
        <taxon>Tanacetum</taxon>
    </lineage>
</organism>
<accession>A0A6L2J761</accession>
<gene>
    <name evidence="1" type="ORF">Tci_004826</name>
</gene>